<evidence type="ECO:0000313" key="2">
    <source>
        <dbReference type="EMBL" id="PXW56590.1"/>
    </source>
</evidence>
<feature type="domain" description="SnoaL-like" evidence="1">
    <location>
        <begin position="18"/>
        <end position="120"/>
    </location>
</feature>
<dbReference type="RefSeq" id="WP_110376309.1">
    <property type="nucleotide sequence ID" value="NZ_JAHBRY010000001.1"/>
</dbReference>
<organism evidence="2 3">
    <name type="scientific">Chelatococcus asaccharovorans</name>
    <dbReference type="NCBI Taxonomy" id="28210"/>
    <lineage>
        <taxon>Bacteria</taxon>
        <taxon>Pseudomonadati</taxon>
        <taxon>Pseudomonadota</taxon>
        <taxon>Alphaproteobacteria</taxon>
        <taxon>Hyphomicrobiales</taxon>
        <taxon>Chelatococcaceae</taxon>
        <taxon>Chelatococcus</taxon>
    </lineage>
</organism>
<dbReference type="SUPFAM" id="SSF54427">
    <property type="entry name" value="NTF2-like"/>
    <property type="match status" value="1"/>
</dbReference>
<keyword evidence="3" id="KW-1185">Reference proteome</keyword>
<evidence type="ECO:0000259" key="1">
    <source>
        <dbReference type="Pfam" id="PF12680"/>
    </source>
</evidence>
<proteinExistence type="predicted"/>
<accession>A0A2V3U3H3</accession>
<dbReference type="Pfam" id="PF12680">
    <property type="entry name" value="SnoaL_2"/>
    <property type="match status" value="1"/>
</dbReference>
<protein>
    <submittedName>
        <fullName evidence="2">Ketosteroid isomerase-like protein</fullName>
    </submittedName>
</protein>
<comment type="caution">
    <text evidence="2">The sequence shown here is derived from an EMBL/GenBank/DDBJ whole genome shotgun (WGS) entry which is preliminary data.</text>
</comment>
<name>A0A2V3U3H3_9HYPH</name>
<dbReference type="Proteomes" id="UP000248021">
    <property type="component" value="Unassembled WGS sequence"/>
</dbReference>
<dbReference type="InterPro" id="IPR032710">
    <property type="entry name" value="NTF2-like_dom_sf"/>
</dbReference>
<reference evidence="2 3" key="1">
    <citation type="submission" date="2018-05" db="EMBL/GenBank/DDBJ databases">
        <title>Genomic Encyclopedia of Type Strains, Phase IV (KMG-IV): sequencing the most valuable type-strain genomes for metagenomic binning, comparative biology and taxonomic classification.</title>
        <authorList>
            <person name="Goeker M."/>
        </authorList>
    </citation>
    <scope>NUCLEOTIDE SEQUENCE [LARGE SCALE GENOMIC DNA]</scope>
    <source>
        <strain evidence="2 3">DSM 6462</strain>
    </source>
</reference>
<sequence>MTIFQTPLDRDAAVALLERYFRCVDGKDMDGLLALLTEDCRFRIETDELDHIGRDTGVRGMFERLFNRYAKIWHGNFSWVFDAETQRIACQLDVINTEPDGREHRKHNASFYHLKDGRIAFAGIYMSGTNALV</sequence>
<dbReference type="InterPro" id="IPR037401">
    <property type="entry name" value="SnoaL-like"/>
</dbReference>
<gene>
    <name evidence="2" type="ORF">C7450_108343</name>
</gene>
<dbReference type="Gene3D" id="3.10.450.50">
    <property type="match status" value="1"/>
</dbReference>
<dbReference type="OrthoDB" id="8076455at2"/>
<dbReference type="EMBL" id="QJJK01000008">
    <property type="protein sequence ID" value="PXW56590.1"/>
    <property type="molecule type" value="Genomic_DNA"/>
</dbReference>
<keyword evidence="2" id="KW-0413">Isomerase</keyword>
<dbReference type="AlphaFoldDB" id="A0A2V3U3H3"/>
<dbReference type="GO" id="GO:0016853">
    <property type="term" value="F:isomerase activity"/>
    <property type="evidence" value="ECO:0007669"/>
    <property type="project" value="UniProtKB-KW"/>
</dbReference>
<evidence type="ECO:0000313" key="3">
    <source>
        <dbReference type="Proteomes" id="UP000248021"/>
    </source>
</evidence>